<proteinExistence type="predicted"/>
<name>A0A923NNM9_9FIRM</name>
<protein>
    <submittedName>
        <fullName evidence="1">Phage tail tube protein</fullName>
    </submittedName>
</protein>
<dbReference type="Pfam" id="PF09393">
    <property type="entry name" value="DUF2001"/>
    <property type="match status" value="1"/>
</dbReference>
<accession>A0A923NNM9</accession>
<dbReference type="RefSeq" id="WP_187304401.1">
    <property type="nucleotide sequence ID" value="NZ_JACRYT010000032.1"/>
</dbReference>
<gene>
    <name evidence="1" type="ORF">H9L42_15965</name>
</gene>
<dbReference type="AlphaFoldDB" id="A0A923NNM9"/>
<dbReference type="EMBL" id="JACRYT010000032">
    <property type="protein sequence ID" value="MBC6681306.1"/>
    <property type="molecule type" value="Genomic_DNA"/>
</dbReference>
<dbReference type="InterPro" id="IPR038628">
    <property type="entry name" value="XkdM-like_sf"/>
</dbReference>
<reference evidence="1" key="1">
    <citation type="submission" date="2020-08" db="EMBL/GenBank/DDBJ databases">
        <title>Genome public.</title>
        <authorList>
            <person name="Liu C."/>
            <person name="Sun Q."/>
        </authorList>
    </citation>
    <scope>NUCLEOTIDE SEQUENCE</scope>
    <source>
        <strain evidence="1">BX12</strain>
    </source>
</reference>
<evidence type="ECO:0000313" key="2">
    <source>
        <dbReference type="Proteomes" id="UP000602647"/>
    </source>
</evidence>
<dbReference type="Gene3D" id="2.30.110.40">
    <property type="entry name" value="Phage tail tube protein"/>
    <property type="match status" value="1"/>
</dbReference>
<evidence type="ECO:0000313" key="1">
    <source>
        <dbReference type="EMBL" id="MBC6681306.1"/>
    </source>
</evidence>
<sequence length="158" mass="17521">MGNNVKMLTSDTISAKLAECYVTIDGNRYNFMHMIDFEAKITKNKTNIPILGNPMDGSRATGASGTFTGTAYYVSSILKQKMIEFMNTGQDVYFEIQVTNEDKTSKAGRQTVVFTGCNLDEAVIAKFDITGDRLDETFNGTFESCNLAEAFKELQGMR</sequence>
<dbReference type="SUPFAM" id="SSF69279">
    <property type="entry name" value="Phage tail proteins"/>
    <property type="match status" value="1"/>
</dbReference>
<dbReference type="InterPro" id="IPR018989">
    <property type="entry name" value="DUF2001"/>
</dbReference>
<comment type="caution">
    <text evidence="1">The sequence shown here is derived from an EMBL/GenBank/DDBJ whole genome shotgun (WGS) entry which is preliminary data.</text>
</comment>
<organism evidence="1 2">
    <name type="scientific">Zhenpiania hominis</name>
    <dbReference type="NCBI Taxonomy" id="2763644"/>
    <lineage>
        <taxon>Bacteria</taxon>
        <taxon>Bacillati</taxon>
        <taxon>Bacillota</taxon>
        <taxon>Clostridia</taxon>
        <taxon>Peptostreptococcales</taxon>
        <taxon>Anaerovoracaceae</taxon>
        <taxon>Zhenpiania</taxon>
    </lineage>
</organism>
<dbReference type="Proteomes" id="UP000602647">
    <property type="component" value="Unassembled WGS sequence"/>
</dbReference>
<keyword evidence="2" id="KW-1185">Reference proteome</keyword>